<feature type="region of interest" description="Disordered" evidence="1">
    <location>
        <begin position="188"/>
        <end position="213"/>
    </location>
</feature>
<feature type="region of interest" description="Disordered" evidence="1">
    <location>
        <begin position="419"/>
        <end position="454"/>
    </location>
</feature>
<gene>
    <name evidence="2" type="ORF">CALCODRAFT_556145</name>
</gene>
<sequence>MPSLGPYEAWVRIGGMKAEECCVRLDTKMNGAHCWIASEEGKSVGVEWKHTARDWRTPSSDFSGTTNGCKGTLFIDGIYMHSQFGADKRFSIRSTEVNPVGWEASERQMVFVPVKVADSGYNGKLEDSLIEASIGTIKLVVTPGRWTRLWSRNALQRKERYREPTYHHPPWLHTTGSNSRTRAASYPTFAKPGRSRPPPLSVSPLSSASKKGGWHRVIPGPGTISQPFPRHGSFEASNEKPFTFYFHYGPIDLLEGDPKRFGLADFDQAPEMTLSSEVALTPDEEMLEDLDRTEEEWDEYEEWVYDYEYESLEDFLDAYNEDRISNCWGRPYIDSPDTEDKQSCTDKRPDEVSPSHSSSGIPNDRHHSVTQDVRREDSNESPPDMEVQFVHGSQETHVKIVPLDDTPIPSFKLEFHSMERDTEGGGVPTQKVSRVSSADPRETPDGEAEKQDRTKRLELLVLKLQHRVVELESLQEQQGDLTHAGNAAGKRPAEEDQSSASKRPKVVLG</sequence>
<dbReference type="AlphaFoldDB" id="A0A165F1I4"/>
<organism evidence="2 3">
    <name type="scientific">Calocera cornea HHB12733</name>
    <dbReference type="NCBI Taxonomy" id="1353952"/>
    <lineage>
        <taxon>Eukaryota</taxon>
        <taxon>Fungi</taxon>
        <taxon>Dikarya</taxon>
        <taxon>Basidiomycota</taxon>
        <taxon>Agaricomycotina</taxon>
        <taxon>Dacrymycetes</taxon>
        <taxon>Dacrymycetales</taxon>
        <taxon>Dacrymycetaceae</taxon>
        <taxon>Calocera</taxon>
    </lineage>
</organism>
<dbReference type="InParanoid" id="A0A165F1I4"/>
<feature type="compositionally biased region" description="Low complexity" evidence="1">
    <location>
        <begin position="202"/>
        <end position="211"/>
    </location>
</feature>
<name>A0A165F1I4_9BASI</name>
<evidence type="ECO:0000256" key="1">
    <source>
        <dbReference type="SAM" id="MobiDB-lite"/>
    </source>
</evidence>
<reference evidence="2 3" key="1">
    <citation type="journal article" date="2016" name="Mol. Biol. Evol.">
        <title>Comparative Genomics of Early-Diverging Mushroom-Forming Fungi Provides Insights into the Origins of Lignocellulose Decay Capabilities.</title>
        <authorList>
            <person name="Nagy L.G."/>
            <person name="Riley R."/>
            <person name="Tritt A."/>
            <person name="Adam C."/>
            <person name="Daum C."/>
            <person name="Floudas D."/>
            <person name="Sun H."/>
            <person name="Yadav J.S."/>
            <person name="Pangilinan J."/>
            <person name="Larsson K.H."/>
            <person name="Matsuura K."/>
            <person name="Barry K."/>
            <person name="Labutti K."/>
            <person name="Kuo R."/>
            <person name="Ohm R.A."/>
            <person name="Bhattacharya S.S."/>
            <person name="Shirouzu T."/>
            <person name="Yoshinaga Y."/>
            <person name="Martin F.M."/>
            <person name="Grigoriev I.V."/>
            <person name="Hibbett D.S."/>
        </authorList>
    </citation>
    <scope>NUCLEOTIDE SEQUENCE [LARGE SCALE GENOMIC DNA]</scope>
    <source>
        <strain evidence="2 3">HHB12733</strain>
    </source>
</reference>
<feature type="region of interest" description="Disordered" evidence="1">
    <location>
        <begin position="329"/>
        <end position="386"/>
    </location>
</feature>
<dbReference type="OrthoDB" id="3364132at2759"/>
<feature type="compositionally biased region" description="Basic and acidic residues" evidence="1">
    <location>
        <begin position="439"/>
        <end position="454"/>
    </location>
</feature>
<accession>A0A165F1I4</accession>
<evidence type="ECO:0000313" key="2">
    <source>
        <dbReference type="EMBL" id="KZT55994.1"/>
    </source>
</evidence>
<protein>
    <submittedName>
        <fullName evidence="2">Uncharacterized protein</fullName>
    </submittedName>
</protein>
<proteinExistence type="predicted"/>
<evidence type="ECO:0000313" key="3">
    <source>
        <dbReference type="Proteomes" id="UP000076842"/>
    </source>
</evidence>
<feature type="compositionally biased region" description="Basic and acidic residues" evidence="1">
    <location>
        <begin position="363"/>
        <end position="378"/>
    </location>
</feature>
<dbReference type="Proteomes" id="UP000076842">
    <property type="component" value="Unassembled WGS sequence"/>
</dbReference>
<feature type="compositionally biased region" description="Basic and acidic residues" evidence="1">
    <location>
        <begin position="338"/>
        <end position="353"/>
    </location>
</feature>
<keyword evidence="3" id="KW-1185">Reference proteome</keyword>
<feature type="region of interest" description="Disordered" evidence="1">
    <location>
        <begin position="473"/>
        <end position="509"/>
    </location>
</feature>
<dbReference type="EMBL" id="KV423985">
    <property type="protein sequence ID" value="KZT55994.1"/>
    <property type="molecule type" value="Genomic_DNA"/>
</dbReference>